<protein>
    <recommendedName>
        <fullName evidence="2">PID domain-containing protein</fullName>
    </recommendedName>
</protein>
<dbReference type="OrthoDB" id="5986562at2759"/>
<organism evidence="3 4">
    <name type="scientific">Pocillopora damicornis</name>
    <name type="common">Cauliflower coral</name>
    <name type="synonym">Millepora damicornis</name>
    <dbReference type="NCBI Taxonomy" id="46731"/>
    <lineage>
        <taxon>Eukaryota</taxon>
        <taxon>Metazoa</taxon>
        <taxon>Cnidaria</taxon>
        <taxon>Anthozoa</taxon>
        <taxon>Hexacorallia</taxon>
        <taxon>Scleractinia</taxon>
        <taxon>Astrocoeniina</taxon>
        <taxon>Pocilloporidae</taxon>
        <taxon>Pocillopora</taxon>
    </lineage>
</organism>
<dbReference type="SUPFAM" id="SSF50729">
    <property type="entry name" value="PH domain-like"/>
    <property type="match status" value="3"/>
</dbReference>
<name>A0A3M6V124_POCDA</name>
<gene>
    <name evidence="3" type="ORF">pdam_00018368</name>
</gene>
<dbReference type="AlphaFoldDB" id="A0A3M6V124"/>
<accession>A0A3M6V124</accession>
<dbReference type="Pfam" id="PF00640">
    <property type="entry name" value="PID"/>
    <property type="match status" value="2"/>
</dbReference>
<keyword evidence="4" id="KW-1185">Reference proteome</keyword>
<evidence type="ECO:0000256" key="1">
    <source>
        <dbReference type="SAM" id="MobiDB-lite"/>
    </source>
</evidence>
<dbReference type="Proteomes" id="UP000275408">
    <property type="component" value="Unassembled WGS sequence"/>
</dbReference>
<proteinExistence type="predicted"/>
<feature type="compositionally biased region" description="Polar residues" evidence="1">
    <location>
        <begin position="280"/>
        <end position="290"/>
    </location>
</feature>
<dbReference type="CDD" id="cd00934">
    <property type="entry name" value="PTB"/>
    <property type="match status" value="2"/>
</dbReference>
<feature type="compositionally biased region" description="Low complexity" evidence="1">
    <location>
        <begin position="269"/>
        <end position="279"/>
    </location>
</feature>
<dbReference type="OMA" id="RISTNCA"/>
<feature type="compositionally biased region" description="Basic and acidic residues" evidence="1">
    <location>
        <begin position="720"/>
        <end position="730"/>
    </location>
</feature>
<feature type="compositionally biased region" description="Polar residues" evidence="1">
    <location>
        <begin position="344"/>
        <end position="355"/>
    </location>
</feature>
<feature type="region of interest" description="Disordered" evidence="1">
    <location>
        <begin position="102"/>
        <end position="142"/>
    </location>
</feature>
<feature type="compositionally biased region" description="Low complexity" evidence="1">
    <location>
        <begin position="120"/>
        <end position="131"/>
    </location>
</feature>
<feature type="compositionally biased region" description="Low complexity" evidence="1">
    <location>
        <begin position="685"/>
        <end position="697"/>
    </location>
</feature>
<dbReference type="PANTHER" id="PTHR11232:SF45">
    <property type="entry name" value="GENE 7694-RELATED"/>
    <property type="match status" value="1"/>
</dbReference>
<feature type="region of interest" description="Disordered" evidence="1">
    <location>
        <begin position="342"/>
        <end position="394"/>
    </location>
</feature>
<evidence type="ECO:0000313" key="3">
    <source>
        <dbReference type="EMBL" id="RMX59464.1"/>
    </source>
</evidence>
<feature type="compositionally biased region" description="Basic and acidic residues" evidence="1">
    <location>
        <begin position="753"/>
        <end position="767"/>
    </location>
</feature>
<evidence type="ECO:0000259" key="2">
    <source>
        <dbReference type="PROSITE" id="PS01179"/>
    </source>
</evidence>
<feature type="compositionally biased region" description="Basic and acidic residues" evidence="1">
    <location>
        <begin position="701"/>
        <end position="711"/>
    </location>
</feature>
<dbReference type="InterPro" id="IPR051133">
    <property type="entry name" value="Adapter_Engulfment-Domain"/>
</dbReference>
<reference evidence="3 4" key="1">
    <citation type="journal article" date="2018" name="Sci. Rep.">
        <title>Comparative analysis of the Pocillopora damicornis genome highlights role of immune system in coral evolution.</title>
        <authorList>
            <person name="Cunning R."/>
            <person name="Bay R.A."/>
            <person name="Gillette P."/>
            <person name="Baker A.C."/>
            <person name="Traylor-Knowles N."/>
        </authorList>
    </citation>
    <scope>NUCLEOTIDE SEQUENCE [LARGE SCALE GENOMIC DNA]</scope>
    <source>
        <strain evidence="3">RSMAS</strain>
        <tissue evidence="3">Whole animal</tissue>
    </source>
</reference>
<dbReference type="InterPro" id="IPR011993">
    <property type="entry name" value="PH-like_dom_sf"/>
</dbReference>
<dbReference type="SMART" id="SM00462">
    <property type="entry name" value="PTB"/>
    <property type="match status" value="1"/>
</dbReference>
<dbReference type="PROSITE" id="PS01179">
    <property type="entry name" value="PID"/>
    <property type="match status" value="1"/>
</dbReference>
<feature type="compositionally biased region" description="Basic and acidic residues" evidence="1">
    <location>
        <begin position="103"/>
        <end position="117"/>
    </location>
</feature>
<feature type="region of interest" description="Disordered" evidence="1">
    <location>
        <begin position="685"/>
        <end position="776"/>
    </location>
</feature>
<dbReference type="EMBL" id="RCHS01000339">
    <property type="protein sequence ID" value="RMX59464.1"/>
    <property type="molecule type" value="Genomic_DNA"/>
</dbReference>
<feature type="region of interest" description="Disordered" evidence="1">
    <location>
        <begin position="208"/>
        <end position="317"/>
    </location>
</feature>
<comment type="caution">
    <text evidence="3">The sequence shown here is derived from an EMBL/GenBank/DDBJ whole genome shotgun (WGS) entry which is preliminary data.</text>
</comment>
<evidence type="ECO:0000313" key="4">
    <source>
        <dbReference type="Proteomes" id="UP000275408"/>
    </source>
</evidence>
<feature type="region of interest" description="Disordered" evidence="1">
    <location>
        <begin position="41"/>
        <end position="65"/>
    </location>
</feature>
<dbReference type="InterPro" id="IPR006020">
    <property type="entry name" value="PTB/PI_dom"/>
</dbReference>
<feature type="domain" description="PID" evidence="2">
    <location>
        <begin position="551"/>
        <end position="673"/>
    </location>
</feature>
<dbReference type="PANTHER" id="PTHR11232">
    <property type="entry name" value="PHOSPHOTYROSINE INTERACTION DOMAIN-CONTAINING FAMILY MEMBER"/>
    <property type="match status" value="1"/>
</dbReference>
<sequence length="919" mass="102480">MVGGNFMAQNSTQESLYEEVITKHPCPPKTDINSNIHIDINNTSVPRGKEAKSVGMPSSDTRDHEEVMEDCENIYEIIPGDQCAPQNIKPCPVIRSFSLSSADRNKESLERKTEQLKDTSTSSESNSVPSSPKAAVRDKTDDLNSTQYAEIILTKRVSDFIPSRPTRESENPILRQDFSGSLSGLPENLRNLHKHLTELSQDRFLEVRNAKTTPSTTPECARKPNEGSQRLPKTVSPRHSPNHSPRAKESPGPLYSNMEFQFMEDNNSSRRSSACSSVSFNERQSLSSSEDANRDTEESPYENIKGLSVNEAGRTRNGSEPVDIVYSDLHFHEAHRSRAVLEKTVTSPVSTSHETVSTDHSRARSLPVQSSPKLPPREKLNLNSSDPRPKSRSLGKLSGGALGFYVAHFVKRVTVQRSNAKTLQMTIQDIVSKTKVEDCSSVNVEVTSDMMRISTNCAPYEVIASFDVENIGCIDLFEQDHTTLGVVVCLPDVDAECFVIRCSEAQKIYSAVRNAFNSSNSKTFKVPASTPVGPESWLGDDDITTFTGISYLGSLKVKKSYLLINESITSLLEKAHPKEFKNTFVEVHANQIRIIDSRDNKIIHQHAIPWILLLGVYDQDTRLFGYIVSDARQGEKTRMICHAFRCSRITTSVAVTEAIRLGCQATYSERRDSVRSSRRISFISDSSSGGSLETMSSPPNEHLDSAVEKPKSKQQSSKQENPKAKEKDFIKSSLKPKRFASMPNLMSRKSSKKDKNLKMESHTDKNSGRTTSISSAEGDDVIEGSWEVVEEEKVYNFDVTYLCSTVVNPPLRPKHLRECVKQYQKQQAKFLKKFGHEQPSNEVALLVCIDGVEMKDSQKGGQGMFFPLSSVSNVMAHPETPEYFAFATVVTGDSKHKCHLFQQTKVPSSELIQSFQAFM</sequence>
<dbReference type="Gene3D" id="2.30.29.30">
    <property type="entry name" value="Pleckstrin-homology domain (PH domain)/Phosphotyrosine-binding domain (PTB)"/>
    <property type="match status" value="3"/>
</dbReference>